<organism evidence="1 2">
    <name type="scientific">Thauera mechernichensis</name>
    <dbReference type="NCBI Taxonomy" id="82788"/>
    <lineage>
        <taxon>Bacteria</taxon>
        <taxon>Pseudomonadati</taxon>
        <taxon>Pseudomonadota</taxon>
        <taxon>Betaproteobacteria</taxon>
        <taxon>Rhodocyclales</taxon>
        <taxon>Zoogloeaceae</taxon>
        <taxon>Thauera</taxon>
    </lineage>
</organism>
<evidence type="ECO:0000313" key="1">
    <source>
        <dbReference type="EMBL" id="MFD1263648.1"/>
    </source>
</evidence>
<name>A0ABW3WCB8_9RHOO</name>
<gene>
    <name evidence="1" type="ORF">ACFQ4M_08625</name>
</gene>
<dbReference type="Proteomes" id="UP001597158">
    <property type="component" value="Unassembled WGS sequence"/>
</dbReference>
<dbReference type="RefSeq" id="WP_002938421.1">
    <property type="nucleotide sequence ID" value="NZ_JARQZE010000016.1"/>
</dbReference>
<evidence type="ECO:0000313" key="2">
    <source>
        <dbReference type="Proteomes" id="UP001597158"/>
    </source>
</evidence>
<reference evidence="2" key="1">
    <citation type="journal article" date="2019" name="Int. J. Syst. Evol. Microbiol.">
        <title>The Global Catalogue of Microorganisms (GCM) 10K type strain sequencing project: providing services to taxonomists for standard genome sequencing and annotation.</title>
        <authorList>
            <consortium name="The Broad Institute Genomics Platform"/>
            <consortium name="The Broad Institute Genome Sequencing Center for Infectious Disease"/>
            <person name="Wu L."/>
            <person name="Ma J."/>
        </authorList>
    </citation>
    <scope>NUCLEOTIDE SEQUENCE [LARGE SCALE GENOMIC DNA]</scope>
    <source>
        <strain evidence="2">CCUG 48884</strain>
    </source>
</reference>
<accession>A0ABW3WCB8</accession>
<evidence type="ECO:0008006" key="3">
    <source>
        <dbReference type="Google" id="ProtNLM"/>
    </source>
</evidence>
<keyword evidence="2" id="KW-1185">Reference proteome</keyword>
<proteinExistence type="predicted"/>
<sequence length="264" mass="29361">MNAIALCRRSLGHLHTPPSHRSSFSPRSALAFPQPPPTRIARDAVLSLARHLLALYRPLPPQIRPPRLELRIDVNQPDEDIEAELASLHRRLHTPGDAMNACARLPALQPGLIFHHREADGEHYVYVEDPSRGCLAGYTVFNRLIEVDRRTDRHVRSPHSKYAPAYQGRGIASTVYAWALGRGLCLVSGARQSEGAHALWRALARRHPLRWVSLQAKRMHDLGSEAPAARAAALDTRMLLLGEGWSLPQLHAHQLLHPAAPGSR</sequence>
<protein>
    <recommendedName>
        <fullName evidence="3">N-acetyltransferase</fullName>
    </recommendedName>
</protein>
<dbReference type="EMBL" id="JBHTMC010000014">
    <property type="protein sequence ID" value="MFD1263648.1"/>
    <property type="molecule type" value="Genomic_DNA"/>
</dbReference>
<comment type="caution">
    <text evidence="1">The sequence shown here is derived from an EMBL/GenBank/DDBJ whole genome shotgun (WGS) entry which is preliminary data.</text>
</comment>